<name>A0AAG5D132_ANOAO</name>
<protein>
    <submittedName>
        <fullName evidence="1">Uncharacterized protein</fullName>
    </submittedName>
</protein>
<dbReference type="EnsemblMetazoa" id="ENSAATROPT004863">
    <property type="protein sequence ID" value="ENSAATROPP004599"/>
    <property type="gene ID" value="ENSAATROPG003879"/>
</dbReference>
<organism evidence="1 2">
    <name type="scientific">Anopheles atroparvus</name>
    <name type="common">European mosquito</name>
    <dbReference type="NCBI Taxonomy" id="41427"/>
    <lineage>
        <taxon>Eukaryota</taxon>
        <taxon>Metazoa</taxon>
        <taxon>Ecdysozoa</taxon>
        <taxon>Arthropoda</taxon>
        <taxon>Hexapoda</taxon>
        <taxon>Insecta</taxon>
        <taxon>Pterygota</taxon>
        <taxon>Neoptera</taxon>
        <taxon>Endopterygota</taxon>
        <taxon>Diptera</taxon>
        <taxon>Nematocera</taxon>
        <taxon>Culicoidea</taxon>
        <taxon>Culicidae</taxon>
        <taxon>Anophelinae</taxon>
        <taxon>Anopheles</taxon>
    </lineage>
</organism>
<reference evidence="1" key="1">
    <citation type="submission" date="2024-04" db="UniProtKB">
        <authorList>
            <consortium name="EnsemblMetazoa"/>
        </authorList>
    </citation>
    <scope>IDENTIFICATION</scope>
    <source>
        <strain evidence="1">EBRO</strain>
    </source>
</reference>
<accession>A0AAG5D132</accession>
<sequence length="119" mass="12831">MMCALTSSDRGQLWREGQRVKGIALVISMRSRGANQTRQSRTSTQSGSRALTRCVTVCVASAVSSDKQKEFFQQPSTKRTLNNSSGVPMCGAQATYTTGTNICTSAPAPNKHCTEPEKI</sequence>
<proteinExistence type="predicted"/>
<evidence type="ECO:0000313" key="1">
    <source>
        <dbReference type="EnsemblMetazoa" id="ENSAATROPP004599"/>
    </source>
</evidence>
<dbReference type="Proteomes" id="UP000075880">
    <property type="component" value="Unassembled WGS sequence"/>
</dbReference>
<dbReference type="AlphaFoldDB" id="A0AAG5D132"/>
<evidence type="ECO:0000313" key="2">
    <source>
        <dbReference type="Proteomes" id="UP000075880"/>
    </source>
</evidence>
<keyword evidence="2" id="KW-1185">Reference proteome</keyword>